<keyword evidence="3" id="KW-1185">Reference proteome</keyword>
<dbReference type="AlphaFoldDB" id="A0A420YDA4"/>
<accession>A0A420YDA4</accession>
<evidence type="ECO:0000313" key="3">
    <source>
        <dbReference type="Proteomes" id="UP000275385"/>
    </source>
</evidence>
<feature type="compositionally biased region" description="Low complexity" evidence="1">
    <location>
        <begin position="19"/>
        <end position="31"/>
    </location>
</feature>
<feature type="region of interest" description="Disordered" evidence="1">
    <location>
        <begin position="1"/>
        <end position="99"/>
    </location>
</feature>
<evidence type="ECO:0000313" key="2">
    <source>
        <dbReference type="EMBL" id="RKU45892.1"/>
    </source>
</evidence>
<gene>
    <name evidence="2" type="ORF">DL546_008375</name>
</gene>
<protein>
    <submittedName>
        <fullName evidence="2">Uncharacterized protein</fullName>
    </submittedName>
</protein>
<feature type="compositionally biased region" description="Low complexity" evidence="1">
    <location>
        <begin position="38"/>
        <end position="57"/>
    </location>
</feature>
<reference evidence="2 3" key="1">
    <citation type="submission" date="2018-08" db="EMBL/GenBank/DDBJ databases">
        <title>Draft genome of the lignicolous fungus Coniochaeta pulveracea.</title>
        <authorList>
            <person name="Borstlap C.J."/>
            <person name="De Witt R.N."/>
            <person name="Botha A."/>
            <person name="Volschenk H."/>
        </authorList>
    </citation>
    <scope>NUCLEOTIDE SEQUENCE [LARGE SCALE GENOMIC DNA]</scope>
    <source>
        <strain evidence="2 3">CAB683</strain>
    </source>
</reference>
<evidence type="ECO:0000256" key="1">
    <source>
        <dbReference type="SAM" id="MobiDB-lite"/>
    </source>
</evidence>
<feature type="compositionally biased region" description="Polar residues" evidence="1">
    <location>
        <begin position="305"/>
        <end position="315"/>
    </location>
</feature>
<organism evidence="2 3">
    <name type="scientific">Coniochaeta pulveracea</name>
    <dbReference type="NCBI Taxonomy" id="177199"/>
    <lineage>
        <taxon>Eukaryota</taxon>
        <taxon>Fungi</taxon>
        <taxon>Dikarya</taxon>
        <taxon>Ascomycota</taxon>
        <taxon>Pezizomycotina</taxon>
        <taxon>Sordariomycetes</taxon>
        <taxon>Sordariomycetidae</taxon>
        <taxon>Coniochaetales</taxon>
        <taxon>Coniochaetaceae</taxon>
        <taxon>Coniochaeta</taxon>
    </lineage>
</organism>
<proteinExistence type="predicted"/>
<feature type="compositionally biased region" description="Polar residues" evidence="1">
    <location>
        <begin position="76"/>
        <end position="90"/>
    </location>
</feature>
<sequence>MSHTNQVNHHHQRSKSCNPPTSSTWRSRSTPSPRPTDRSPASSSSNTETPSNPSTTSTKDDPKQPPRRKPRPNLQRLASLQWSSGFTQALSPDPRDPYTERSYLMQNLQSQDVRAKRLLSRLTSAEERLALAEVERTVPGEARRIRKEISLLKAKMAENAQQERLTLLRLSDLYVEIQGRERWTAVQRQKAMQGFVASLPQYHYYPVQAPPPPPPTAVNGSFPAAAVEQFDAQSLASLAEAESNSSEVALTPGFAASLLSPLSPDFVPGNPFAENIFWAKGSMPEKVDDGVVNDGDVEGRRPHTPTGSSARSSSVPRFIWSDEDAEEPDVPGDQKGEA</sequence>
<dbReference type="Proteomes" id="UP000275385">
    <property type="component" value="Unassembled WGS sequence"/>
</dbReference>
<dbReference type="OrthoDB" id="5240099at2759"/>
<comment type="caution">
    <text evidence="2">The sequence shown here is derived from an EMBL/GenBank/DDBJ whole genome shotgun (WGS) entry which is preliminary data.</text>
</comment>
<name>A0A420YDA4_9PEZI</name>
<feature type="compositionally biased region" description="Acidic residues" evidence="1">
    <location>
        <begin position="321"/>
        <end position="330"/>
    </location>
</feature>
<dbReference type="EMBL" id="QVQW01000018">
    <property type="protein sequence ID" value="RKU45892.1"/>
    <property type="molecule type" value="Genomic_DNA"/>
</dbReference>
<feature type="region of interest" description="Disordered" evidence="1">
    <location>
        <begin position="285"/>
        <end position="338"/>
    </location>
</feature>